<evidence type="ECO:0000313" key="1">
    <source>
        <dbReference type="EMBL" id="KAK7027918.1"/>
    </source>
</evidence>
<dbReference type="SUPFAM" id="SSF52047">
    <property type="entry name" value="RNI-like"/>
    <property type="match status" value="1"/>
</dbReference>
<organism evidence="1 2">
    <name type="scientific">Paramarasmius palmivorus</name>
    <dbReference type="NCBI Taxonomy" id="297713"/>
    <lineage>
        <taxon>Eukaryota</taxon>
        <taxon>Fungi</taxon>
        <taxon>Dikarya</taxon>
        <taxon>Basidiomycota</taxon>
        <taxon>Agaricomycotina</taxon>
        <taxon>Agaricomycetes</taxon>
        <taxon>Agaricomycetidae</taxon>
        <taxon>Agaricales</taxon>
        <taxon>Marasmiineae</taxon>
        <taxon>Marasmiaceae</taxon>
        <taxon>Paramarasmius</taxon>
    </lineage>
</organism>
<dbReference type="AlphaFoldDB" id="A0AAW0BN44"/>
<sequence>MEQTRHIKEPVPYMQRVPLEVLLEIFHIVDTPKVHGFDCQTRILHRRIDSLGLHLGAVCRQWRNTVLSSPSLWASIQVDITNNTYRTEMLDALSATLSRSASSNLTIIIDFKGGLGGYLVDLDTADAITSPLQPDPDSPNFIVTALLQMLFAQPERMRHLIIRGNQNALVDLLILPILTDLNGEFKEMLHLDIDIPVDEDDQYECGVMADIFSIIEYAPSIRELGLRLCWPRIDCFQHLTCPLTMLTRLHIRATTEECIWFFLRKCSNLESALFTLIPAFDQFEIPYDISCNHLHTFSISYDTIFHSENLPFSFLNCISLPSLTNLTIGTLSTKALPYIFPNIAVFRPFILRNGAGLRVFTLDRFPALPSEVERLFQHTPELRKLVIIEPTWIDRRTGLSNKNYTANIDLTEALKDTRALPKLEELRLYVNSNWEETGLEEMVQARRFMDVYVEIRDDSDESAKGQHGFNDGEPNGLSEMSIVCLVMMLVFLWYTA</sequence>
<accession>A0AAW0BN44</accession>
<keyword evidence="2" id="KW-1185">Reference proteome</keyword>
<dbReference type="InterPro" id="IPR032675">
    <property type="entry name" value="LRR_dom_sf"/>
</dbReference>
<dbReference type="Gene3D" id="1.20.1280.50">
    <property type="match status" value="1"/>
</dbReference>
<gene>
    <name evidence="1" type="ORF">VNI00_015134</name>
</gene>
<dbReference type="EMBL" id="JAYKXP010000093">
    <property type="protein sequence ID" value="KAK7027918.1"/>
    <property type="molecule type" value="Genomic_DNA"/>
</dbReference>
<evidence type="ECO:0000313" key="2">
    <source>
        <dbReference type="Proteomes" id="UP001383192"/>
    </source>
</evidence>
<comment type="caution">
    <text evidence="1">The sequence shown here is derived from an EMBL/GenBank/DDBJ whole genome shotgun (WGS) entry which is preliminary data.</text>
</comment>
<protein>
    <recommendedName>
        <fullName evidence="3">F-box domain-containing protein</fullName>
    </recommendedName>
</protein>
<proteinExistence type="predicted"/>
<evidence type="ECO:0008006" key="3">
    <source>
        <dbReference type="Google" id="ProtNLM"/>
    </source>
</evidence>
<reference evidence="1 2" key="1">
    <citation type="submission" date="2024-01" db="EMBL/GenBank/DDBJ databases">
        <title>A draft genome for a cacao thread blight-causing isolate of Paramarasmius palmivorus.</title>
        <authorList>
            <person name="Baruah I.K."/>
            <person name="Bukari Y."/>
            <person name="Amoako-Attah I."/>
            <person name="Meinhardt L.W."/>
            <person name="Bailey B.A."/>
            <person name="Cohen S.P."/>
        </authorList>
    </citation>
    <scope>NUCLEOTIDE SEQUENCE [LARGE SCALE GENOMIC DNA]</scope>
    <source>
        <strain evidence="1 2">GH-12</strain>
    </source>
</reference>
<dbReference type="Proteomes" id="UP001383192">
    <property type="component" value="Unassembled WGS sequence"/>
</dbReference>
<name>A0AAW0BN44_9AGAR</name>
<dbReference type="Gene3D" id="3.80.10.10">
    <property type="entry name" value="Ribonuclease Inhibitor"/>
    <property type="match status" value="1"/>
</dbReference>